<sequence length="115" mass="13405">MTPKKLYCEKLLVGDLFDTQYSDVTWFGSIKLLAVTDDPTHRRILEYILFCEDWNDRTAADPMDGPDADEFDAFNDIIKANWFIEIDSQERHPIHLAPVFSRGNELSWRPLNEQA</sequence>
<evidence type="ECO:0000313" key="1">
    <source>
        <dbReference type="EMBL" id="PHQ36108.1"/>
    </source>
</evidence>
<comment type="caution">
    <text evidence="1">The sequence shown here is derived from an EMBL/GenBank/DDBJ whole genome shotgun (WGS) entry which is preliminary data.</text>
</comment>
<accession>A0A2G1WAP9</accession>
<protein>
    <submittedName>
        <fullName evidence="1">Uncharacterized protein</fullName>
    </submittedName>
</protein>
<gene>
    <name evidence="1" type="ORF">CEE69_05330</name>
</gene>
<evidence type="ECO:0000313" key="2">
    <source>
        <dbReference type="Proteomes" id="UP000225740"/>
    </source>
</evidence>
<dbReference type="RefSeq" id="WP_099259738.1">
    <property type="nucleotide sequence ID" value="NZ_NIZW01000003.1"/>
</dbReference>
<dbReference type="GeneID" id="90607653"/>
<reference evidence="1 2" key="1">
    <citation type="submission" date="2017-06" db="EMBL/GenBank/DDBJ databases">
        <title>Description of Rhodopirellula bahusiensis sp. nov.</title>
        <authorList>
            <person name="Kizina J."/>
            <person name="Harder J."/>
        </authorList>
    </citation>
    <scope>NUCLEOTIDE SEQUENCE [LARGE SCALE GENOMIC DNA]</scope>
    <source>
        <strain evidence="1 2">SWK21</strain>
    </source>
</reference>
<name>A0A2G1WAP9_9BACT</name>
<keyword evidence="2" id="KW-1185">Reference proteome</keyword>
<dbReference type="AlphaFoldDB" id="A0A2G1WAP9"/>
<dbReference type="EMBL" id="NIZW01000003">
    <property type="protein sequence ID" value="PHQ36108.1"/>
    <property type="molecule type" value="Genomic_DNA"/>
</dbReference>
<proteinExistence type="predicted"/>
<dbReference type="Proteomes" id="UP000225740">
    <property type="component" value="Unassembled WGS sequence"/>
</dbReference>
<organism evidence="1 2">
    <name type="scientific">Rhodopirellula bahusiensis</name>
    <dbReference type="NCBI Taxonomy" id="2014065"/>
    <lineage>
        <taxon>Bacteria</taxon>
        <taxon>Pseudomonadati</taxon>
        <taxon>Planctomycetota</taxon>
        <taxon>Planctomycetia</taxon>
        <taxon>Pirellulales</taxon>
        <taxon>Pirellulaceae</taxon>
        <taxon>Rhodopirellula</taxon>
    </lineage>
</organism>